<reference evidence="2" key="1">
    <citation type="journal article" date="2022" name="Mol. Ecol. Resour.">
        <title>The genomes of chicory, endive, great burdock and yacon provide insights into Asteraceae palaeo-polyploidization history and plant inulin production.</title>
        <authorList>
            <person name="Fan W."/>
            <person name="Wang S."/>
            <person name="Wang H."/>
            <person name="Wang A."/>
            <person name="Jiang F."/>
            <person name="Liu H."/>
            <person name="Zhao H."/>
            <person name="Xu D."/>
            <person name="Zhang Y."/>
        </authorList>
    </citation>
    <scope>NUCLEOTIDE SEQUENCE [LARGE SCALE GENOMIC DNA]</scope>
    <source>
        <strain evidence="2">cv. Yunnan</strain>
    </source>
</reference>
<protein>
    <submittedName>
        <fullName evidence="1">Uncharacterized protein</fullName>
    </submittedName>
</protein>
<sequence length="134" mass="15865">MYEAQSKEMFIQGNERQVLESNGNKRWDTPKPRETSTNAVSAVLMTRKEVQTMTYFVSRTLNDLETRYPDIENLALALVYASWHLRRYFETYPIKVLTDQPIQRVLKKPEYSERLATWEIELGGHQITYCPWTN</sequence>
<comment type="caution">
    <text evidence="1">The sequence shown here is derived from an EMBL/GenBank/DDBJ whole genome shotgun (WGS) entry which is preliminary data.</text>
</comment>
<dbReference type="EMBL" id="CM042025">
    <property type="protein sequence ID" value="KAI3806804.1"/>
    <property type="molecule type" value="Genomic_DNA"/>
</dbReference>
<gene>
    <name evidence="1" type="ORF">L1987_22719</name>
</gene>
<keyword evidence="2" id="KW-1185">Reference proteome</keyword>
<evidence type="ECO:0000313" key="1">
    <source>
        <dbReference type="EMBL" id="KAI3806804.1"/>
    </source>
</evidence>
<reference evidence="1 2" key="2">
    <citation type="journal article" date="2022" name="Mol. Ecol. Resour.">
        <title>The genomes of chicory, endive, great burdock and yacon provide insights into Asteraceae paleo-polyploidization history and plant inulin production.</title>
        <authorList>
            <person name="Fan W."/>
            <person name="Wang S."/>
            <person name="Wang H."/>
            <person name="Wang A."/>
            <person name="Jiang F."/>
            <person name="Liu H."/>
            <person name="Zhao H."/>
            <person name="Xu D."/>
            <person name="Zhang Y."/>
        </authorList>
    </citation>
    <scope>NUCLEOTIDE SEQUENCE [LARGE SCALE GENOMIC DNA]</scope>
    <source>
        <strain evidence="2">cv. Yunnan</strain>
        <tissue evidence="1">Leaves</tissue>
    </source>
</reference>
<dbReference type="Proteomes" id="UP001056120">
    <property type="component" value="Linkage Group LG08"/>
</dbReference>
<name>A0ACB9IFL8_9ASTR</name>
<accession>A0ACB9IFL8</accession>
<organism evidence="1 2">
    <name type="scientific">Smallanthus sonchifolius</name>
    <dbReference type="NCBI Taxonomy" id="185202"/>
    <lineage>
        <taxon>Eukaryota</taxon>
        <taxon>Viridiplantae</taxon>
        <taxon>Streptophyta</taxon>
        <taxon>Embryophyta</taxon>
        <taxon>Tracheophyta</taxon>
        <taxon>Spermatophyta</taxon>
        <taxon>Magnoliopsida</taxon>
        <taxon>eudicotyledons</taxon>
        <taxon>Gunneridae</taxon>
        <taxon>Pentapetalae</taxon>
        <taxon>asterids</taxon>
        <taxon>campanulids</taxon>
        <taxon>Asterales</taxon>
        <taxon>Asteraceae</taxon>
        <taxon>Asteroideae</taxon>
        <taxon>Heliantheae alliance</taxon>
        <taxon>Millerieae</taxon>
        <taxon>Smallanthus</taxon>
    </lineage>
</organism>
<evidence type="ECO:0000313" key="2">
    <source>
        <dbReference type="Proteomes" id="UP001056120"/>
    </source>
</evidence>
<proteinExistence type="predicted"/>